<comment type="caution">
    <text evidence="5">The sequence shown here is derived from an EMBL/GenBank/DDBJ whole genome shotgun (WGS) entry which is preliminary data.</text>
</comment>
<name>A0A6G0R3X5_9STRA</name>
<gene>
    <name evidence="5" type="ORF">PF008_g18971</name>
</gene>
<accession>A0A6G0R3X5</accession>
<evidence type="ECO:0000313" key="6">
    <source>
        <dbReference type="Proteomes" id="UP000486351"/>
    </source>
</evidence>
<organism evidence="5 6">
    <name type="scientific">Phytophthora fragariae</name>
    <dbReference type="NCBI Taxonomy" id="53985"/>
    <lineage>
        <taxon>Eukaryota</taxon>
        <taxon>Sar</taxon>
        <taxon>Stramenopiles</taxon>
        <taxon>Oomycota</taxon>
        <taxon>Peronosporomycetes</taxon>
        <taxon>Peronosporales</taxon>
        <taxon>Peronosporaceae</taxon>
        <taxon>Phytophthora</taxon>
    </lineage>
</organism>
<dbReference type="PANTHER" id="PTHR11592:SF78">
    <property type="entry name" value="GLUTATHIONE PEROXIDASE"/>
    <property type="match status" value="1"/>
</dbReference>
<keyword evidence="2" id="KW-0575">Peroxidase</keyword>
<dbReference type="PROSITE" id="PS51355">
    <property type="entry name" value="GLUTATHIONE_PEROXID_3"/>
    <property type="match status" value="1"/>
</dbReference>
<evidence type="ECO:0000313" key="5">
    <source>
        <dbReference type="EMBL" id="KAE9316563.1"/>
    </source>
</evidence>
<dbReference type="AlphaFoldDB" id="A0A6G0R3X5"/>
<evidence type="ECO:0000256" key="1">
    <source>
        <dbReference type="ARBA" id="ARBA00006926"/>
    </source>
</evidence>
<keyword evidence="4" id="KW-0812">Transmembrane</keyword>
<dbReference type="SUPFAM" id="SSF52833">
    <property type="entry name" value="Thioredoxin-like"/>
    <property type="match status" value="1"/>
</dbReference>
<keyword evidence="4" id="KW-0472">Membrane</keyword>
<dbReference type="InterPro" id="IPR000889">
    <property type="entry name" value="Glutathione_peroxidase"/>
</dbReference>
<keyword evidence="3" id="KW-0560">Oxidoreductase</keyword>
<evidence type="ECO:0000256" key="3">
    <source>
        <dbReference type="ARBA" id="ARBA00023002"/>
    </source>
</evidence>
<sequence>MSRAEITEFAKQYDVTFLFFEKHNVNGATARPVFTNLKTKLLGSFGDFVKWNFTKFLVDRNGLPFAPKDHRKESDPEYTKQNPEYKEIFQNKFSIFDEKKKRASVLLDVLAALVLVMFFPFPKTCLIGYVYSGFCFVYSGSVRFQDPPLSFEQDIKTLLAQKATEE</sequence>
<dbReference type="InterPro" id="IPR036249">
    <property type="entry name" value="Thioredoxin-like_sf"/>
</dbReference>
<dbReference type="Proteomes" id="UP000486351">
    <property type="component" value="Unassembled WGS sequence"/>
</dbReference>
<comment type="similarity">
    <text evidence="1">Belongs to the glutathione peroxidase family.</text>
</comment>
<evidence type="ECO:0008006" key="7">
    <source>
        <dbReference type="Google" id="ProtNLM"/>
    </source>
</evidence>
<keyword evidence="4" id="KW-1133">Transmembrane helix</keyword>
<reference evidence="5 6" key="1">
    <citation type="submission" date="2018-09" db="EMBL/GenBank/DDBJ databases">
        <title>Genomic investigation of the strawberry pathogen Phytophthora fragariae indicates pathogenicity is determined by transcriptional variation in three key races.</title>
        <authorList>
            <person name="Adams T.M."/>
            <person name="Armitage A.D."/>
            <person name="Sobczyk M.K."/>
            <person name="Bates H.J."/>
            <person name="Dunwell J.M."/>
            <person name="Nellist C.F."/>
            <person name="Harrison R.J."/>
        </authorList>
    </citation>
    <scope>NUCLEOTIDE SEQUENCE [LARGE SCALE GENOMIC DNA]</scope>
    <source>
        <strain evidence="5 6">NOV-77</strain>
    </source>
</reference>
<proteinExistence type="inferred from homology"/>
<dbReference type="EMBL" id="QXFY01001488">
    <property type="protein sequence ID" value="KAE9316563.1"/>
    <property type="molecule type" value="Genomic_DNA"/>
</dbReference>
<dbReference type="GO" id="GO:0006979">
    <property type="term" value="P:response to oxidative stress"/>
    <property type="evidence" value="ECO:0007669"/>
    <property type="project" value="InterPro"/>
</dbReference>
<dbReference type="GO" id="GO:0004601">
    <property type="term" value="F:peroxidase activity"/>
    <property type="evidence" value="ECO:0007669"/>
    <property type="project" value="UniProtKB-KW"/>
</dbReference>
<evidence type="ECO:0000256" key="4">
    <source>
        <dbReference type="SAM" id="Phobius"/>
    </source>
</evidence>
<dbReference type="Gene3D" id="3.40.30.10">
    <property type="entry name" value="Glutaredoxin"/>
    <property type="match status" value="1"/>
</dbReference>
<evidence type="ECO:0000256" key="2">
    <source>
        <dbReference type="ARBA" id="ARBA00022559"/>
    </source>
</evidence>
<feature type="transmembrane region" description="Helical" evidence="4">
    <location>
        <begin position="103"/>
        <end position="121"/>
    </location>
</feature>
<protein>
    <recommendedName>
        <fullName evidence="7">Glutathione peroxidase</fullName>
    </recommendedName>
</protein>
<dbReference type="PANTHER" id="PTHR11592">
    <property type="entry name" value="GLUTATHIONE PEROXIDASE"/>
    <property type="match status" value="1"/>
</dbReference>